<dbReference type="Proteomes" id="UP001430919">
    <property type="component" value="Unassembled WGS sequence"/>
</dbReference>
<proteinExistence type="predicted"/>
<evidence type="ECO:0000313" key="1">
    <source>
        <dbReference type="EMBL" id="MCC9070446.1"/>
    </source>
</evidence>
<name>A0ABS8MNW2_9FLAO</name>
<keyword evidence="2" id="KW-1185">Reference proteome</keyword>
<comment type="caution">
    <text evidence="1">The sequence shown here is derived from an EMBL/GenBank/DDBJ whole genome shotgun (WGS) entry which is preliminary data.</text>
</comment>
<evidence type="ECO:0000313" key="2">
    <source>
        <dbReference type="Proteomes" id="UP001430919"/>
    </source>
</evidence>
<dbReference type="EMBL" id="JAJJMO010000001">
    <property type="protein sequence ID" value="MCC9070446.1"/>
    <property type="molecule type" value="Genomic_DNA"/>
</dbReference>
<organism evidence="1 2">
    <name type="scientific">Flavobacterium pisciphilum</name>
    <dbReference type="NCBI Taxonomy" id="2893755"/>
    <lineage>
        <taxon>Bacteria</taxon>
        <taxon>Pseudomonadati</taxon>
        <taxon>Bacteroidota</taxon>
        <taxon>Flavobacteriia</taxon>
        <taxon>Flavobacteriales</taxon>
        <taxon>Flavobacteriaceae</taxon>
        <taxon>Flavobacterium</taxon>
    </lineage>
</organism>
<sequence length="134" mass="15894">MHKKIRQTEHIITNEDDFSCSKYKQLAYKDIVHIHVPIKEIGALGSDIYERYKRSDIELPYLTFTITMLSGEKLTWTLNEWGGLYNSKKDFETFFAFLIQITLKIHELHTVEDNEIRYLTILDKNGDWNIKPVK</sequence>
<reference evidence="1" key="1">
    <citation type="submission" date="2021-11" db="EMBL/GenBank/DDBJ databases">
        <title>Description of novel Flavobacterium species.</title>
        <authorList>
            <person name="Saticioglu I.B."/>
            <person name="Ay H."/>
            <person name="Altun S."/>
            <person name="Duman M."/>
        </authorList>
    </citation>
    <scope>NUCLEOTIDE SEQUENCE</scope>
    <source>
        <strain evidence="1">F-65</strain>
    </source>
</reference>
<gene>
    <name evidence="1" type="ORF">LNQ49_02350</name>
</gene>
<dbReference type="RefSeq" id="WP_229987180.1">
    <property type="nucleotide sequence ID" value="NZ_JAJJMO010000001.1"/>
</dbReference>
<protein>
    <submittedName>
        <fullName evidence="1">Uncharacterized protein</fullName>
    </submittedName>
</protein>
<accession>A0ABS8MNW2</accession>